<dbReference type="Pfam" id="PF04203">
    <property type="entry name" value="Sortase"/>
    <property type="match status" value="1"/>
</dbReference>
<evidence type="ECO:0000313" key="4">
    <source>
        <dbReference type="Proteomes" id="UP000037784"/>
    </source>
</evidence>
<dbReference type="RefSeq" id="WP_054494017.1">
    <property type="nucleotide sequence ID" value="NZ_BBZA01000242.1"/>
</dbReference>
<sequence length="308" mass="34297">MFGKKKPEELSVEELERLLLLKRREARQRRLREKPMPSHAPPKPGVQRYDELAFLERRRGSVMTRGLYRGARWYERLLVVVEVVALIGLLTAIFFYVQDWRANRELVRPPDEITVGDLSLAPGNSGATSAVAEQVLPGRPPPPPNAQIAAIPVLYAEWLEEKPSAAGAPVVDEAEAQKLPTRIVIPSIGVDAPIVEGDDWEALKRGVGHHLGSANPGERGNMVLSAHNDIFGEIFRYLEKVEVGDEVLVYDGAGREYRYIVAQKRIVEPTAVEVLAPSQEPIATLITCHPYLIDTQRLVVIAELDTSR</sequence>
<keyword evidence="1" id="KW-0378">Hydrolase</keyword>
<dbReference type="OrthoDB" id="154054at2"/>
<dbReference type="EMBL" id="BBZA01000242">
    <property type="protein sequence ID" value="GAP64316.1"/>
    <property type="molecule type" value="Genomic_DNA"/>
</dbReference>
<dbReference type="InParanoid" id="A0A0M8KBQ4"/>
<protein>
    <recommendedName>
        <fullName evidence="5">Sortase A</fullName>
    </recommendedName>
</protein>
<reference evidence="4" key="2">
    <citation type="submission" date="2015-08" db="EMBL/GenBank/DDBJ databases">
        <title>Draft Genome Sequence of a Heterotrophic Facultative Anaerobic Bacterium Ardenticatena maritima Strain 110S.</title>
        <authorList>
            <person name="Kawaichi S."/>
            <person name="Yoshida T."/>
            <person name="Sako Y."/>
            <person name="Nakamura R."/>
        </authorList>
    </citation>
    <scope>NUCLEOTIDE SEQUENCE [LARGE SCALE GENOMIC DNA]</scope>
    <source>
        <strain evidence="4">110S</strain>
    </source>
</reference>
<keyword evidence="2" id="KW-0812">Transmembrane</keyword>
<keyword evidence="2" id="KW-1133">Transmembrane helix</keyword>
<accession>A0A0M8KBQ4</accession>
<reference evidence="3 4" key="1">
    <citation type="journal article" date="2015" name="Genome Announc.">
        <title>Draft Genome Sequence of a Heterotrophic Facultative Anaerobic Thermophilic Bacterium, Ardenticatena maritima Strain 110ST.</title>
        <authorList>
            <person name="Kawaichi S."/>
            <person name="Yoshida T."/>
            <person name="Sako Y."/>
            <person name="Nakamura R."/>
        </authorList>
    </citation>
    <scope>NUCLEOTIDE SEQUENCE [LARGE SCALE GENOMIC DNA]</scope>
    <source>
        <strain evidence="3 4">110S</strain>
    </source>
</reference>
<dbReference type="SUPFAM" id="SSF63817">
    <property type="entry name" value="Sortase"/>
    <property type="match status" value="1"/>
</dbReference>
<dbReference type="CDD" id="cd06166">
    <property type="entry name" value="Sortase_D_2"/>
    <property type="match status" value="1"/>
</dbReference>
<dbReference type="InterPro" id="IPR042000">
    <property type="entry name" value="Sortase_D_2"/>
</dbReference>
<dbReference type="Proteomes" id="UP000037784">
    <property type="component" value="Unassembled WGS sequence"/>
</dbReference>
<gene>
    <name evidence="3" type="ORF">ARMA_2739</name>
</gene>
<organism evidence="3 4">
    <name type="scientific">Ardenticatena maritima</name>
    <dbReference type="NCBI Taxonomy" id="872965"/>
    <lineage>
        <taxon>Bacteria</taxon>
        <taxon>Bacillati</taxon>
        <taxon>Chloroflexota</taxon>
        <taxon>Ardenticatenia</taxon>
        <taxon>Ardenticatenales</taxon>
        <taxon>Ardenticatenaceae</taxon>
        <taxon>Ardenticatena</taxon>
    </lineage>
</organism>
<name>A0A0M8KBQ4_9CHLR</name>
<evidence type="ECO:0008006" key="5">
    <source>
        <dbReference type="Google" id="ProtNLM"/>
    </source>
</evidence>
<keyword evidence="2" id="KW-0472">Membrane</keyword>
<keyword evidence="4" id="KW-1185">Reference proteome</keyword>
<evidence type="ECO:0000313" key="3">
    <source>
        <dbReference type="EMBL" id="GAP64316.1"/>
    </source>
</evidence>
<proteinExistence type="predicted"/>
<comment type="caution">
    <text evidence="3">The sequence shown here is derived from an EMBL/GenBank/DDBJ whole genome shotgun (WGS) entry which is preliminary data.</text>
</comment>
<evidence type="ECO:0000256" key="1">
    <source>
        <dbReference type="ARBA" id="ARBA00022801"/>
    </source>
</evidence>
<feature type="transmembrane region" description="Helical" evidence="2">
    <location>
        <begin position="77"/>
        <end position="97"/>
    </location>
</feature>
<dbReference type="InterPro" id="IPR005754">
    <property type="entry name" value="Sortase"/>
</dbReference>
<dbReference type="AlphaFoldDB" id="A0A0M8KBQ4"/>
<dbReference type="InterPro" id="IPR023365">
    <property type="entry name" value="Sortase_dom-sf"/>
</dbReference>
<dbReference type="GO" id="GO:0016787">
    <property type="term" value="F:hydrolase activity"/>
    <property type="evidence" value="ECO:0007669"/>
    <property type="project" value="UniProtKB-KW"/>
</dbReference>
<dbReference type="Gene3D" id="2.40.260.10">
    <property type="entry name" value="Sortase"/>
    <property type="match status" value="1"/>
</dbReference>
<evidence type="ECO:0000256" key="2">
    <source>
        <dbReference type="SAM" id="Phobius"/>
    </source>
</evidence>
<dbReference type="NCBIfam" id="TIGR01076">
    <property type="entry name" value="sortase_fam"/>
    <property type="match status" value="1"/>
</dbReference>